<comment type="caution">
    <text evidence="2">The sequence shown here is derived from an EMBL/GenBank/DDBJ whole genome shotgun (WGS) entry which is preliminary data.</text>
</comment>
<name>A0A918C2I2_9DEIO</name>
<keyword evidence="1" id="KW-0732">Signal</keyword>
<evidence type="ECO:0000313" key="3">
    <source>
        <dbReference type="Proteomes" id="UP000603865"/>
    </source>
</evidence>
<gene>
    <name evidence="2" type="ORF">GCM10008957_16240</name>
</gene>
<proteinExistence type="predicted"/>
<feature type="signal peptide" evidence="1">
    <location>
        <begin position="1"/>
        <end position="22"/>
    </location>
</feature>
<evidence type="ECO:0000313" key="2">
    <source>
        <dbReference type="EMBL" id="GGR04033.1"/>
    </source>
</evidence>
<accession>A0A918C2I2</accession>
<dbReference type="EMBL" id="BMQL01000006">
    <property type="protein sequence ID" value="GGR04033.1"/>
    <property type="molecule type" value="Genomic_DNA"/>
</dbReference>
<keyword evidence="3" id="KW-1185">Reference proteome</keyword>
<protein>
    <submittedName>
        <fullName evidence="2">Uncharacterized protein</fullName>
    </submittedName>
</protein>
<evidence type="ECO:0000256" key="1">
    <source>
        <dbReference type="SAM" id="SignalP"/>
    </source>
</evidence>
<reference evidence="2" key="2">
    <citation type="submission" date="2020-09" db="EMBL/GenBank/DDBJ databases">
        <authorList>
            <person name="Sun Q."/>
            <person name="Ohkuma M."/>
        </authorList>
    </citation>
    <scope>NUCLEOTIDE SEQUENCE</scope>
    <source>
        <strain evidence="2">JCM 31311</strain>
    </source>
</reference>
<sequence length="53" mass="5306">MKQTLLYVTLLLGVVFASSARAESGGAGLPGGGVHLDGSVVTVVIPLPPLPLH</sequence>
<dbReference type="Proteomes" id="UP000603865">
    <property type="component" value="Unassembled WGS sequence"/>
</dbReference>
<feature type="chain" id="PRO_5038125741" evidence="1">
    <location>
        <begin position="23"/>
        <end position="53"/>
    </location>
</feature>
<dbReference type="RefSeq" id="WP_189089189.1">
    <property type="nucleotide sequence ID" value="NZ_BMQL01000006.1"/>
</dbReference>
<reference evidence="2" key="1">
    <citation type="journal article" date="2014" name="Int. J. Syst. Evol. Microbiol.">
        <title>Complete genome sequence of Corynebacterium casei LMG S-19264T (=DSM 44701T), isolated from a smear-ripened cheese.</title>
        <authorList>
            <consortium name="US DOE Joint Genome Institute (JGI-PGF)"/>
            <person name="Walter F."/>
            <person name="Albersmeier A."/>
            <person name="Kalinowski J."/>
            <person name="Ruckert C."/>
        </authorList>
    </citation>
    <scope>NUCLEOTIDE SEQUENCE</scope>
    <source>
        <strain evidence="2">JCM 31311</strain>
    </source>
</reference>
<dbReference type="AlphaFoldDB" id="A0A918C2I2"/>
<organism evidence="2 3">
    <name type="scientific">Deinococcus ruber</name>
    <dbReference type="NCBI Taxonomy" id="1848197"/>
    <lineage>
        <taxon>Bacteria</taxon>
        <taxon>Thermotogati</taxon>
        <taxon>Deinococcota</taxon>
        <taxon>Deinococci</taxon>
        <taxon>Deinococcales</taxon>
        <taxon>Deinococcaceae</taxon>
        <taxon>Deinococcus</taxon>
    </lineage>
</organism>